<gene>
    <name evidence="7" type="ORF">LWI29_038126</name>
</gene>
<comment type="subcellular location">
    <subcellularLocation>
        <location evidence="1">Membrane</location>
    </subcellularLocation>
</comment>
<evidence type="ECO:0000256" key="1">
    <source>
        <dbReference type="ARBA" id="ARBA00004370"/>
    </source>
</evidence>
<keyword evidence="2" id="KW-0433">Leucine-rich repeat</keyword>
<name>A0AA39VJB4_ACESA</name>
<protein>
    <recommendedName>
        <fullName evidence="6">Leucine-rich repeat-containing N-terminal plant-type domain-containing protein</fullName>
    </recommendedName>
</protein>
<organism evidence="7 8">
    <name type="scientific">Acer saccharum</name>
    <name type="common">Sugar maple</name>
    <dbReference type="NCBI Taxonomy" id="4024"/>
    <lineage>
        <taxon>Eukaryota</taxon>
        <taxon>Viridiplantae</taxon>
        <taxon>Streptophyta</taxon>
        <taxon>Embryophyta</taxon>
        <taxon>Tracheophyta</taxon>
        <taxon>Spermatophyta</taxon>
        <taxon>Magnoliopsida</taxon>
        <taxon>eudicotyledons</taxon>
        <taxon>Gunneridae</taxon>
        <taxon>Pentapetalae</taxon>
        <taxon>rosids</taxon>
        <taxon>malvids</taxon>
        <taxon>Sapindales</taxon>
        <taxon>Sapindaceae</taxon>
        <taxon>Hippocastanoideae</taxon>
        <taxon>Acereae</taxon>
        <taxon>Acer</taxon>
    </lineage>
</organism>
<dbReference type="InterPro" id="IPR001611">
    <property type="entry name" value="Leu-rich_rpt"/>
</dbReference>
<dbReference type="AlphaFoldDB" id="A0AA39VJB4"/>
<evidence type="ECO:0000256" key="3">
    <source>
        <dbReference type="ARBA" id="ARBA00022729"/>
    </source>
</evidence>
<reference evidence="7" key="2">
    <citation type="submission" date="2023-06" db="EMBL/GenBank/DDBJ databases">
        <authorList>
            <person name="Swenson N.G."/>
            <person name="Wegrzyn J.L."/>
            <person name="Mcevoy S.L."/>
        </authorList>
    </citation>
    <scope>NUCLEOTIDE SEQUENCE</scope>
    <source>
        <strain evidence="7">NS2018</strain>
        <tissue evidence="7">Leaf</tissue>
    </source>
</reference>
<evidence type="ECO:0000256" key="4">
    <source>
        <dbReference type="ARBA" id="ARBA00022737"/>
    </source>
</evidence>
<dbReference type="SUPFAM" id="SSF52058">
    <property type="entry name" value="L domain-like"/>
    <property type="match status" value="1"/>
</dbReference>
<keyword evidence="5" id="KW-0472">Membrane</keyword>
<feature type="domain" description="Leucine-rich repeat-containing N-terminal plant-type" evidence="6">
    <location>
        <begin position="13"/>
        <end position="52"/>
    </location>
</feature>
<proteinExistence type="predicted"/>
<evidence type="ECO:0000256" key="2">
    <source>
        <dbReference type="ARBA" id="ARBA00022614"/>
    </source>
</evidence>
<dbReference type="PANTHER" id="PTHR48057:SF26">
    <property type="entry name" value="LRR RECEPTOR-LIKE KINASE"/>
    <property type="match status" value="1"/>
</dbReference>
<keyword evidence="4" id="KW-0677">Repeat</keyword>
<comment type="caution">
    <text evidence="7">The sequence shown here is derived from an EMBL/GenBank/DDBJ whole genome shotgun (WGS) entry which is preliminary data.</text>
</comment>
<evidence type="ECO:0000256" key="5">
    <source>
        <dbReference type="ARBA" id="ARBA00023136"/>
    </source>
</evidence>
<dbReference type="GO" id="GO:0016020">
    <property type="term" value="C:membrane"/>
    <property type="evidence" value="ECO:0007669"/>
    <property type="project" value="UniProtKB-SubCell"/>
</dbReference>
<keyword evidence="3" id="KW-0732">Signal</keyword>
<dbReference type="PANTHER" id="PTHR48057">
    <property type="entry name" value="LEUCINE-RICH REPEAT SERINE/THREONINE-PROTEIN KINASE 1"/>
    <property type="match status" value="1"/>
</dbReference>
<dbReference type="InterPro" id="IPR013210">
    <property type="entry name" value="LRR_N_plant-typ"/>
</dbReference>
<dbReference type="FunFam" id="3.80.10.10:FF:000400">
    <property type="entry name" value="Nuclear pore complex protein NUP107"/>
    <property type="match status" value="1"/>
</dbReference>
<evidence type="ECO:0000313" key="7">
    <source>
        <dbReference type="EMBL" id="KAK0580213.1"/>
    </source>
</evidence>
<evidence type="ECO:0000313" key="8">
    <source>
        <dbReference type="Proteomes" id="UP001168877"/>
    </source>
</evidence>
<dbReference type="EMBL" id="JAUESC010000385">
    <property type="protein sequence ID" value="KAK0580213.1"/>
    <property type="molecule type" value="Genomic_DNA"/>
</dbReference>
<dbReference type="Gene3D" id="3.80.10.10">
    <property type="entry name" value="Ribonuclease Inhibitor"/>
    <property type="match status" value="2"/>
</dbReference>
<dbReference type="Proteomes" id="UP001168877">
    <property type="component" value="Unassembled WGS sequence"/>
</dbReference>
<accession>A0AA39VJB4</accession>
<keyword evidence="8" id="KW-1185">Reference proteome</keyword>
<dbReference type="Pfam" id="PF00560">
    <property type="entry name" value="LRR_1"/>
    <property type="match status" value="2"/>
</dbReference>
<dbReference type="Pfam" id="PF08263">
    <property type="entry name" value="LRRNT_2"/>
    <property type="match status" value="1"/>
</dbReference>
<reference evidence="7" key="1">
    <citation type="journal article" date="2022" name="Plant J.">
        <title>Strategies of tolerance reflected in two North American maple genomes.</title>
        <authorList>
            <person name="McEvoy S.L."/>
            <person name="Sezen U.U."/>
            <person name="Trouern-Trend A."/>
            <person name="McMahon S.M."/>
            <person name="Schaberg P.G."/>
            <person name="Yang J."/>
            <person name="Wegrzyn J.L."/>
            <person name="Swenson N.G."/>
        </authorList>
    </citation>
    <scope>NUCLEOTIDE SEQUENCE</scope>
    <source>
        <strain evidence="7">NS2018</strain>
    </source>
</reference>
<sequence>MAFLAIEATNIITDQSSLLALKVHITHDPNNFLANNWTASTSVCNWVGITCDSQNNIIIVLNLTSMSLTGTIPLHIENLSFLVQLCLKNNSFHGSLHVDIVHLHRLEIFHMGLNSLQGEISSWLGSLPKLQMLYLFRNNFTGSIPPGIGNLHNRMLLSLHNNSLTSLIPSTIFNIPNLKEFNYLWSNELNGIIPDSISNASELTILELSSKLSFYGPIHTTLGNLRNLHRLNLASNQFTRESPTQELTSLSSLTNRKLLTRLVLSNNPLNGTLPVSIRNLSALERFLVDPMKLGA</sequence>
<dbReference type="InterPro" id="IPR032675">
    <property type="entry name" value="LRR_dom_sf"/>
</dbReference>
<dbReference type="InterPro" id="IPR052595">
    <property type="entry name" value="LRRC69/RLP"/>
</dbReference>
<evidence type="ECO:0000259" key="6">
    <source>
        <dbReference type="Pfam" id="PF08263"/>
    </source>
</evidence>